<feature type="region of interest" description="Disordered" evidence="1">
    <location>
        <begin position="75"/>
        <end position="96"/>
    </location>
</feature>
<evidence type="ECO:0000259" key="2">
    <source>
        <dbReference type="Pfam" id="PF16561"/>
    </source>
</evidence>
<evidence type="ECO:0000313" key="3">
    <source>
        <dbReference type="EMBL" id="ARS34599.1"/>
    </source>
</evidence>
<accession>A0A1X9YP13</accession>
<organism evidence="3 4">
    <name type="scientific">Pontibacter actiniarum</name>
    <dbReference type="NCBI Taxonomy" id="323450"/>
    <lineage>
        <taxon>Bacteria</taxon>
        <taxon>Pseudomonadati</taxon>
        <taxon>Bacteroidota</taxon>
        <taxon>Cytophagia</taxon>
        <taxon>Cytophagales</taxon>
        <taxon>Hymenobacteraceae</taxon>
        <taxon>Pontibacter</taxon>
    </lineage>
</organism>
<evidence type="ECO:0000256" key="1">
    <source>
        <dbReference type="SAM" id="MobiDB-lite"/>
    </source>
</evidence>
<dbReference type="InterPro" id="IPR032640">
    <property type="entry name" value="AMPK1_CBM"/>
</dbReference>
<dbReference type="RefSeq" id="WP_025604670.1">
    <property type="nucleotide sequence ID" value="NZ_CP021235.1"/>
</dbReference>
<gene>
    <name evidence="3" type="ORF">CA264_03585</name>
</gene>
<reference evidence="4" key="1">
    <citation type="submission" date="2017-05" db="EMBL/GenBank/DDBJ databases">
        <authorList>
            <person name="Ray J."/>
            <person name="Price M."/>
            <person name="Deutschbauer A."/>
        </authorList>
    </citation>
    <scope>NUCLEOTIDE SEQUENCE [LARGE SCALE GENOMIC DNA]</scope>
    <source>
        <strain evidence="4">DSM 19842</strain>
    </source>
</reference>
<name>A0A1X9YP13_9BACT</name>
<dbReference type="OrthoDB" id="5451596at2"/>
<dbReference type="SUPFAM" id="SSF81296">
    <property type="entry name" value="E set domains"/>
    <property type="match status" value="1"/>
</dbReference>
<sequence>MIQKTYLKTKDQCKVKFTVSIENAERVEVVGLNNDWDNPIEMNRKKGGTFETVQSLPKNTQHEFKYLVNGTEWRNEPEADSEVPNEFGGTNSVLTV</sequence>
<dbReference type="Proteomes" id="UP000266292">
    <property type="component" value="Chromosome"/>
</dbReference>
<dbReference type="AlphaFoldDB" id="A0A1X9YP13"/>
<feature type="domain" description="AMP-activated protein kinase glycogen-binding" evidence="2">
    <location>
        <begin position="23"/>
        <end position="96"/>
    </location>
</feature>
<evidence type="ECO:0000313" key="4">
    <source>
        <dbReference type="Proteomes" id="UP000266292"/>
    </source>
</evidence>
<dbReference type="STRING" id="709015.GCA_000472485_00710"/>
<protein>
    <recommendedName>
        <fullName evidence="2">AMP-activated protein kinase glycogen-binding domain-containing protein</fullName>
    </recommendedName>
</protein>
<dbReference type="Gene3D" id="2.60.40.10">
    <property type="entry name" value="Immunoglobulins"/>
    <property type="match status" value="1"/>
</dbReference>
<proteinExistence type="predicted"/>
<dbReference type="EMBL" id="CP021235">
    <property type="protein sequence ID" value="ARS34599.1"/>
    <property type="molecule type" value="Genomic_DNA"/>
</dbReference>
<dbReference type="Pfam" id="PF16561">
    <property type="entry name" value="AMPK1_CBM"/>
    <property type="match status" value="1"/>
</dbReference>
<dbReference type="InterPro" id="IPR013783">
    <property type="entry name" value="Ig-like_fold"/>
</dbReference>
<dbReference type="InterPro" id="IPR014756">
    <property type="entry name" value="Ig_E-set"/>
</dbReference>
<dbReference type="CDD" id="cd07184">
    <property type="entry name" value="E_set_Isoamylase_like_N"/>
    <property type="match status" value="1"/>
</dbReference>
<dbReference type="KEGG" id="pact:CA264_03585"/>
<keyword evidence="4" id="KW-1185">Reference proteome</keyword>